<dbReference type="SUPFAM" id="SSF56042">
    <property type="entry name" value="PurM C-terminal domain-like"/>
    <property type="match status" value="1"/>
</dbReference>
<organism evidence="3 4">
    <name type="scientific">Corynebacterium argentoratense DSM 44202</name>
    <dbReference type="NCBI Taxonomy" id="1348662"/>
    <lineage>
        <taxon>Bacteria</taxon>
        <taxon>Bacillati</taxon>
        <taxon>Actinomycetota</taxon>
        <taxon>Actinomycetes</taxon>
        <taxon>Mycobacteriales</taxon>
        <taxon>Corynebacteriaceae</taxon>
        <taxon>Corynebacterium</taxon>
    </lineage>
</organism>
<keyword evidence="1" id="KW-0067">ATP-binding</keyword>
<dbReference type="PANTHER" id="PTHR30270:SF0">
    <property type="entry name" value="THIAMINE-MONOPHOSPHATE KINASE"/>
    <property type="match status" value="1"/>
</dbReference>
<feature type="binding site" evidence="1">
    <location>
        <begin position="107"/>
        <end position="108"/>
    </location>
    <ligand>
        <name>ATP</name>
        <dbReference type="ChEBI" id="CHEBI:30616"/>
    </ligand>
</feature>
<dbReference type="STRING" id="1348662.CARG_04185"/>
<feature type="binding site" evidence="1">
    <location>
        <position position="29"/>
    </location>
    <ligand>
        <name>Mg(2+)</name>
        <dbReference type="ChEBI" id="CHEBI:18420"/>
        <label>4</label>
    </ligand>
</feature>
<dbReference type="NCBIfam" id="TIGR01379">
    <property type="entry name" value="thiL"/>
    <property type="match status" value="1"/>
</dbReference>
<dbReference type="InterPro" id="IPR016188">
    <property type="entry name" value="PurM-like_N"/>
</dbReference>
<evidence type="ECO:0000313" key="4">
    <source>
        <dbReference type="Proteomes" id="UP000016943"/>
    </source>
</evidence>
<dbReference type="GO" id="GO:0005524">
    <property type="term" value="F:ATP binding"/>
    <property type="evidence" value="ECO:0007669"/>
    <property type="project" value="UniProtKB-UniRule"/>
</dbReference>
<feature type="binding site" evidence="1">
    <location>
        <position position="108"/>
    </location>
    <ligand>
        <name>Mg(2+)</name>
        <dbReference type="ChEBI" id="CHEBI:18420"/>
        <label>1</label>
    </ligand>
</feature>
<dbReference type="InterPro" id="IPR036676">
    <property type="entry name" value="PurM-like_C_sf"/>
</dbReference>
<dbReference type="EMBL" id="CP006365">
    <property type="protein sequence ID" value="AGU14981.1"/>
    <property type="molecule type" value="Genomic_DNA"/>
</dbReference>
<dbReference type="GO" id="GO:0009030">
    <property type="term" value="F:thiamine-phosphate kinase activity"/>
    <property type="evidence" value="ECO:0007669"/>
    <property type="project" value="UniProtKB-UniRule"/>
</dbReference>
<keyword evidence="1" id="KW-0808">Transferase</keyword>
<evidence type="ECO:0000313" key="3">
    <source>
        <dbReference type="EMBL" id="AGU14981.1"/>
    </source>
</evidence>
<feature type="binding site" evidence="1">
    <location>
        <position position="203"/>
    </location>
    <ligand>
        <name>ATP</name>
        <dbReference type="ChEBI" id="CHEBI:30616"/>
    </ligand>
</feature>
<feature type="binding site" evidence="1">
    <location>
        <position position="30"/>
    </location>
    <ligand>
        <name>Mg(2+)</name>
        <dbReference type="ChEBI" id="CHEBI:18420"/>
        <label>1</label>
    </ligand>
</feature>
<dbReference type="Proteomes" id="UP000016943">
    <property type="component" value="Chromosome"/>
</dbReference>
<dbReference type="NCBIfam" id="NF004351">
    <property type="entry name" value="PRK05731.1-4"/>
    <property type="match status" value="1"/>
</dbReference>
<comment type="function">
    <text evidence="1">Catalyzes the ATP-dependent phosphorylation of thiamine-monophosphate (TMP) to form thiamine-pyrophosphate (TPP), the active form of vitamin B1.</text>
</comment>
<keyword evidence="1" id="KW-0460">Magnesium</keyword>
<dbReference type="GO" id="GO:0000287">
    <property type="term" value="F:magnesium ion binding"/>
    <property type="evidence" value="ECO:0007669"/>
    <property type="project" value="UniProtKB-UniRule"/>
</dbReference>
<dbReference type="GO" id="GO:0009229">
    <property type="term" value="P:thiamine diphosphate biosynthetic process"/>
    <property type="evidence" value="ECO:0007669"/>
    <property type="project" value="UniProtKB-UniRule"/>
</dbReference>
<evidence type="ECO:0000256" key="1">
    <source>
        <dbReference type="HAMAP-Rule" id="MF_02128"/>
    </source>
</evidence>
<evidence type="ECO:0000259" key="2">
    <source>
        <dbReference type="Pfam" id="PF00586"/>
    </source>
</evidence>
<dbReference type="KEGG" id="caz:CARG_04185"/>
<dbReference type="PIRSF" id="PIRSF005303">
    <property type="entry name" value="Thiam_monoph_kin"/>
    <property type="match status" value="1"/>
</dbReference>
<reference evidence="3 4" key="1">
    <citation type="journal article" date="2013" name="Genome Announc.">
        <title>Whole-Genome Sequence of the Clinical Strain Corynebacterium argentoratense DSM 44202, Isolated from a Human Throat Specimen.</title>
        <authorList>
            <person name="Bomholt C."/>
            <person name="Glaub A."/>
            <person name="Gravermann K."/>
            <person name="Albersmeier A."/>
            <person name="Brinkrolf K."/>
            <person name="Ruckert C."/>
            <person name="Tauch A."/>
        </authorList>
    </citation>
    <scope>NUCLEOTIDE SEQUENCE [LARGE SCALE GENOMIC DNA]</scope>
    <source>
        <strain evidence="3">DSM 44202</strain>
    </source>
</reference>
<feature type="binding site" evidence="1">
    <location>
        <position position="31"/>
    </location>
    <ligand>
        <name>Mg(2+)</name>
        <dbReference type="ChEBI" id="CHEBI:18420"/>
        <label>2</label>
    </ligand>
</feature>
<comment type="miscellaneous">
    <text evidence="1">Reaction mechanism of ThiL seems to utilize a direct, inline transfer of the gamma-phosphate of ATP to TMP rather than a phosphorylated enzyme intermediate.</text>
</comment>
<comment type="similarity">
    <text evidence="1">Belongs to the thiamine-monophosphate kinase family.</text>
</comment>
<sequence>MLEHMPSSRNGDDAAVLPVLAPNSRTVVSTDTLVEGRHFRLDWSTPYDVGVKAITQNFADIEAMGARPIAALLAISAPGTTELSVLTELARGVGDSVERYSAQTVGGDLCSADSIIIGVTAIGVIGGSMSALTLDGARPGQRLVAAGRIGYSAAGLALLNYFGPDELPLGFDALIDAHCAPTIPIGRGVVARATGATAMTDNSDGLVHDLNTMAERSGVYIDLSRQAIAPDALMIAAGRAVGTDPWEWVLHGGEDHTLLACINKSTPSGFRTIGKILSTQNNQQAQTHAHSRITLDSQPVQPHGWDSFA</sequence>
<dbReference type="CDD" id="cd02194">
    <property type="entry name" value="ThiL"/>
    <property type="match status" value="1"/>
</dbReference>
<dbReference type="Gene3D" id="3.90.650.10">
    <property type="entry name" value="PurM-like C-terminal domain"/>
    <property type="match status" value="1"/>
</dbReference>
<protein>
    <recommendedName>
        <fullName evidence="1">Thiamine-monophosphate kinase</fullName>
        <shortName evidence="1">TMP kinase</shortName>
        <shortName evidence="1">Thiamine-phosphate kinase</shortName>
        <ecNumber evidence="1">2.7.4.16</ecNumber>
    </recommendedName>
</protein>
<dbReference type="InterPro" id="IPR036921">
    <property type="entry name" value="PurM-like_N_sf"/>
</dbReference>
<name>U3GXX7_9CORY</name>
<accession>U3GXX7</accession>
<comment type="catalytic activity">
    <reaction evidence="1">
        <text>thiamine phosphate + ATP = thiamine diphosphate + ADP</text>
        <dbReference type="Rhea" id="RHEA:15913"/>
        <dbReference type="ChEBI" id="CHEBI:30616"/>
        <dbReference type="ChEBI" id="CHEBI:37575"/>
        <dbReference type="ChEBI" id="CHEBI:58937"/>
        <dbReference type="ChEBI" id="CHEBI:456216"/>
        <dbReference type="EC" id="2.7.4.16"/>
    </reaction>
</comment>
<dbReference type="PATRIC" id="fig|1348662.3.peg.822"/>
<keyword evidence="1" id="KW-0784">Thiamine biosynthesis</keyword>
<feature type="binding site" evidence="1">
    <location>
        <position position="60"/>
    </location>
    <ligand>
        <name>Mg(2+)</name>
        <dbReference type="ChEBI" id="CHEBI:18420"/>
        <label>3</label>
    </ligand>
</feature>
<dbReference type="EC" id="2.7.4.16" evidence="1"/>
<dbReference type="GO" id="GO:0009228">
    <property type="term" value="P:thiamine biosynthetic process"/>
    <property type="evidence" value="ECO:0007669"/>
    <property type="project" value="UniProtKB-KW"/>
</dbReference>
<feature type="binding site" evidence="1">
    <location>
        <position position="13"/>
    </location>
    <ligand>
        <name>Mg(2+)</name>
        <dbReference type="ChEBI" id="CHEBI:18420"/>
        <label>4</label>
    </ligand>
</feature>
<dbReference type="UniPathway" id="UPA00060">
    <property type="reaction ID" value="UER00142"/>
</dbReference>
<comment type="caution">
    <text evidence="1">Lacks conserved residue(s) required for the propagation of feature annotation.</text>
</comment>
<dbReference type="eggNOG" id="COG0611">
    <property type="taxonomic scope" value="Bacteria"/>
</dbReference>
<dbReference type="Gene3D" id="3.30.1330.10">
    <property type="entry name" value="PurM-like, N-terminal domain"/>
    <property type="match status" value="1"/>
</dbReference>
<feature type="binding site" evidence="1">
    <location>
        <position position="204"/>
    </location>
    <ligand>
        <name>Mg(2+)</name>
        <dbReference type="ChEBI" id="CHEBI:18420"/>
        <label>5</label>
    </ligand>
</feature>
<feature type="binding site" evidence="1">
    <location>
        <position position="254"/>
    </location>
    <ligand>
        <name>substrate</name>
    </ligand>
</feature>
<feature type="binding site" evidence="1">
    <location>
        <position position="31"/>
    </location>
    <ligand>
        <name>Mg(2+)</name>
        <dbReference type="ChEBI" id="CHEBI:18420"/>
        <label>1</label>
    </ligand>
</feature>
<dbReference type="Pfam" id="PF00586">
    <property type="entry name" value="AIRS"/>
    <property type="match status" value="1"/>
</dbReference>
<feature type="binding site" evidence="1">
    <location>
        <position position="13"/>
    </location>
    <ligand>
        <name>Mg(2+)</name>
        <dbReference type="ChEBI" id="CHEBI:18420"/>
        <label>3</label>
    </ligand>
</feature>
<keyword evidence="1" id="KW-0418">Kinase</keyword>
<feature type="binding site" evidence="1">
    <location>
        <position position="60"/>
    </location>
    <ligand>
        <name>Mg(2+)</name>
        <dbReference type="ChEBI" id="CHEBI:18420"/>
        <label>2</label>
    </ligand>
</feature>
<feature type="domain" description="PurM-like N-terminal" evidence="2">
    <location>
        <begin position="11"/>
        <end position="125"/>
    </location>
</feature>
<gene>
    <name evidence="1" type="primary">thiL</name>
    <name evidence="3" type="ORF">CARG_04185</name>
</gene>
<feature type="binding site" evidence="1">
    <location>
        <position position="305"/>
    </location>
    <ligand>
        <name>substrate</name>
    </ligand>
</feature>
<comment type="pathway">
    <text evidence="1">Cofactor biosynthesis; thiamine diphosphate biosynthesis; thiamine diphosphate from thiamine phosphate: step 1/1.</text>
</comment>
<dbReference type="AlphaFoldDB" id="U3GXX7"/>
<keyword evidence="1" id="KW-0479">Metal-binding</keyword>
<keyword evidence="4" id="KW-1185">Reference proteome</keyword>
<feature type="binding site" evidence="1">
    <location>
        <position position="38"/>
    </location>
    <ligand>
        <name>substrate</name>
    </ligand>
</feature>
<dbReference type="HAMAP" id="MF_02128">
    <property type="entry name" value="TMP_kinase"/>
    <property type="match status" value="1"/>
</dbReference>
<feature type="binding site" evidence="1">
    <location>
        <position position="201"/>
    </location>
    <ligand>
        <name>Mg(2+)</name>
        <dbReference type="ChEBI" id="CHEBI:18420"/>
        <label>3</label>
    </ligand>
</feature>
<keyword evidence="1" id="KW-0547">Nucleotide-binding</keyword>
<proteinExistence type="inferred from homology"/>
<dbReference type="HOGENOM" id="CLU_046964_0_0_11"/>
<dbReference type="SUPFAM" id="SSF55326">
    <property type="entry name" value="PurM N-terminal domain-like"/>
    <property type="match status" value="1"/>
</dbReference>
<dbReference type="PANTHER" id="PTHR30270">
    <property type="entry name" value="THIAMINE-MONOPHOSPHATE KINASE"/>
    <property type="match status" value="1"/>
</dbReference>
<feature type="binding site" evidence="1">
    <location>
        <position position="60"/>
    </location>
    <ligand>
        <name>Mg(2+)</name>
        <dbReference type="ChEBI" id="CHEBI:18420"/>
        <label>4</label>
    </ligand>
</feature>
<dbReference type="InterPro" id="IPR006283">
    <property type="entry name" value="ThiL-like"/>
</dbReference>